<dbReference type="FunCoup" id="A0A7R8UNL0">
    <property type="interactions" value="839"/>
</dbReference>
<comment type="catalytic activity">
    <reaction evidence="14">
        <text>L-seryl-[protein] + ATP = O-phospho-L-seryl-[protein] + ADP + H(+)</text>
        <dbReference type="Rhea" id="RHEA:17989"/>
        <dbReference type="Rhea" id="RHEA-COMP:9863"/>
        <dbReference type="Rhea" id="RHEA-COMP:11604"/>
        <dbReference type="ChEBI" id="CHEBI:15378"/>
        <dbReference type="ChEBI" id="CHEBI:29999"/>
        <dbReference type="ChEBI" id="CHEBI:30616"/>
        <dbReference type="ChEBI" id="CHEBI:83421"/>
        <dbReference type="ChEBI" id="CHEBI:456216"/>
        <dbReference type="EC" id="2.7.11.1"/>
    </reaction>
</comment>
<dbReference type="GO" id="GO:0004674">
    <property type="term" value="F:protein serine/threonine kinase activity"/>
    <property type="evidence" value="ECO:0007669"/>
    <property type="project" value="UniProtKB-KW"/>
</dbReference>
<dbReference type="FunFam" id="3.30.200.20:FF:000201">
    <property type="entry name" value="TP53-regulating kinase isoform X1"/>
    <property type="match status" value="1"/>
</dbReference>
<evidence type="ECO:0000313" key="21">
    <source>
        <dbReference type="EMBL" id="CAD7083257.1"/>
    </source>
</evidence>
<dbReference type="GO" id="GO:0005829">
    <property type="term" value="C:cytosol"/>
    <property type="evidence" value="ECO:0007669"/>
    <property type="project" value="TreeGrafter"/>
</dbReference>
<evidence type="ECO:0000259" key="20">
    <source>
        <dbReference type="PROSITE" id="PS50011"/>
    </source>
</evidence>
<dbReference type="InterPro" id="IPR000719">
    <property type="entry name" value="Prot_kinase_dom"/>
</dbReference>
<name>A0A7R8UNL0_HERIL</name>
<dbReference type="EC" id="2.7.11.1" evidence="3"/>
<dbReference type="Gene3D" id="3.30.200.20">
    <property type="entry name" value="Phosphorylase Kinase, domain 1"/>
    <property type="match status" value="1"/>
</dbReference>
<dbReference type="GO" id="GO:0016787">
    <property type="term" value="F:hydrolase activity"/>
    <property type="evidence" value="ECO:0007669"/>
    <property type="project" value="UniProtKB-KW"/>
</dbReference>
<dbReference type="EMBL" id="LR899010">
    <property type="protein sequence ID" value="CAD7083257.1"/>
    <property type="molecule type" value="Genomic_DNA"/>
</dbReference>
<evidence type="ECO:0000256" key="5">
    <source>
        <dbReference type="ARBA" id="ARBA00022553"/>
    </source>
</evidence>
<dbReference type="Proteomes" id="UP000594454">
    <property type="component" value="Chromosome 2"/>
</dbReference>
<dbReference type="PROSITE" id="PS00109">
    <property type="entry name" value="PROTEIN_KINASE_TYR"/>
    <property type="match status" value="1"/>
</dbReference>
<dbReference type="OrthoDB" id="3399at2759"/>
<dbReference type="GO" id="GO:0005634">
    <property type="term" value="C:nucleus"/>
    <property type="evidence" value="ECO:0007669"/>
    <property type="project" value="UniProtKB-SubCell"/>
</dbReference>
<evidence type="ECO:0000256" key="10">
    <source>
        <dbReference type="ARBA" id="ARBA00022801"/>
    </source>
</evidence>
<dbReference type="GO" id="GO:0000408">
    <property type="term" value="C:EKC/KEOPS complex"/>
    <property type="evidence" value="ECO:0007669"/>
    <property type="project" value="UniProtKB-ARBA"/>
</dbReference>
<organism evidence="21 22">
    <name type="scientific">Hermetia illucens</name>
    <name type="common">Black soldier fly</name>
    <dbReference type="NCBI Taxonomy" id="343691"/>
    <lineage>
        <taxon>Eukaryota</taxon>
        <taxon>Metazoa</taxon>
        <taxon>Ecdysozoa</taxon>
        <taxon>Arthropoda</taxon>
        <taxon>Hexapoda</taxon>
        <taxon>Insecta</taxon>
        <taxon>Pterygota</taxon>
        <taxon>Neoptera</taxon>
        <taxon>Endopterygota</taxon>
        <taxon>Diptera</taxon>
        <taxon>Brachycera</taxon>
        <taxon>Stratiomyomorpha</taxon>
        <taxon>Stratiomyidae</taxon>
        <taxon>Hermetiinae</taxon>
        <taxon>Hermetia</taxon>
    </lineage>
</organism>
<dbReference type="InterPro" id="IPR011009">
    <property type="entry name" value="Kinase-like_dom_sf"/>
</dbReference>
<protein>
    <recommendedName>
        <fullName evidence="3">non-specific serine/threonine protein kinase</fullName>
        <ecNumber evidence="3">2.7.11.1</ecNumber>
    </recommendedName>
    <alternativeName>
        <fullName evidence="17">Nori-2</fullName>
    </alternativeName>
    <alternativeName>
        <fullName evidence="18">TP53-regulating kinase</fullName>
    </alternativeName>
    <alternativeName>
        <fullName evidence="19">p53-related protein kinase</fullName>
    </alternativeName>
</protein>
<dbReference type="FunFam" id="1.10.510.10:FF:000323">
    <property type="entry name" value="TP53-regulating kinase, putative"/>
    <property type="match status" value="1"/>
</dbReference>
<keyword evidence="6" id="KW-0808">Transferase</keyword>
<evidence type="ECO:0000256" key="8">
    <source>
        <dbReference type="ARBA" id="ARBA00022741"/>
    </source>
</evidence>
<accession>A0A7R8UNL0</accession>
<evidence type="ECO:0000256" key="12">
    <source>
        <dbReference type="ARBA" id="ARBA00023242"/>
    </source>
</evidence>
<feature type="domain" description="Protein kinase" evidence="20">
    <location>
        <begin position="1"/>
        <end position="227"/>
    </location>
</feature>
<dbReference type="PANTHER" id="PTHR12209:SF0">
    <property type="entry name" value="EKC_KEOPS COMPLEX SUBUNIT TP53RK"/>
    <property type="match status" value="1"/>
</dbReference>
<comment type="similarity">
    <text evidence="2">Belongs to the protein kinase superfamily. BUD32 family.</text>
</comment>
<evidence type="ECO:0000256" key="1">
    <source>
        <dbReference type="ARBA" id="ARBA00004123"/>
    </source>
</evidence>
<comment type="function">
    <text evidence="15">Component of the EKC/KEOPS complex that is required for the formation of a threonylcarbamoyl group on adenosine at position 37 (t(6)A37) in tRNAs that read codons beginning with adenine. The complex is probably involved in the transfer of the threonylcarbamoyl moiety of threonylcarbamoyl-AMP (TC-AMP) to the N6 group of A37. TP53RK has ATPase activity in the context of the EKC/KEOPS complex and likely plays a supporting role to the catalytic subunit OSGEP. Atypical protein kinase that phosphorylates 'Ser-15' of p53/TP53 protein and may therefore participate in its activation.</text>
</comment>
<keyword evidence="22" id="KW-1185">Reference proteome</keyword>
<dbReference type="NCBIfam" id="TIGR03724">
    <property type="entry name" value="arch_bud32"/>
    <property type="match status" value="1"/>
</dbReference>
<dbReference type="AlphaFoldDB" id="A0A7R8UNL0"/>
<comment type="subcellular location">
    <subcellularLocation>
        <location evidence="1">Nucleus</location>
    </subcellularLocation>
</comment>
<evidence type="ECO:0000256" key="18">
    <source>
        <dbReference type="ARBA" id="ARBA00080585"/>
    </source>
</evidence>
<sequence length="227" mass="26328">MPEELFKQGAEAKLYLEDYNGQQCLVKERFPKKYRHPTLDNQITKERMRAESKAVTRCTAAGVRVPKVFQMDLNTRKIHMEYFEKSITAKDFINQQIVVLPEAKCNAALDILCSRIGEGIGKMHKNHIIHGDLTTSNFLIDPKKEDFSDYELVFIDFGLSHYSESVEDKGVDLYVLERALLSTHSNIDDLFPKILKKYEEEYSEESKEVIARFEEVRARGRKRTMIG</sequence>
<keyword evidence="7" id="KW-0819">tRNA processing</keyword>
<dbReference type="SUPFAM" id="SSF56112">
    <property type="entry name" value="Protein kinase-like (PK-like)"/>
    <property type="match status" value="1"/>
</dbReference>
<evidence type="ECO:0000256" key="16">
    <source>
        <dbReference type="ARBA" id="ARBA00062157"/>
    </source>
</evidence>
<evidence type="ECO:0000256" key="17">
    <source>
        <dbReference type="ARBA" id="ARBA00079584"/>
    </source>
</evidence>
<keyword evidence="11" id="KW-0067">ATP-binding</keyword>
<dbReference type="Pfam" id="PF00069">
    <property type="entry name" value="Pkinase"/>
    <property type="match status" value="1"/>
</dbReference>
<evidence type="ECO:0000256" key="7">
    <source>
        <dbReference type="ARBA" id="ARBA00022694"/>
    </source>
</evidence>
<evidence type="ECO:0000256" key="19">
    <source>
        <dbReference type="ARBA" id="ARBA00081359"/>
    </source>
</evidence>
<evidence type="ECO:0000256" key="14">
    <source>
        <dbReference type="ARBA" id="ARBA00048679"/>
    </source>
</evidence>
<dbReference type="PANTHER" id="PTHR12209">
    <property type="entry name" value="NON-SPECIFIC SERINE/THREONINE PROTEIN KINASE"/>
    <property type="match status" value="1"/>
</dbReference>
<evidence type="ECO:0000256" key="6">
    <source>
        <dbReference type="ARBA" id="ARBA00022679"/>
    </source>
</evidence>
<reference evidence="21 22" key="1">
    <citation type="submission" date="2020-11" db="EMBL/GenBank/DDBJ databases">
        <authorList>
            <person name="Wallbank WR R."/>
            <person name="Pardo Diaz C."/>
            <person name="Kozak K."/>
            <person name="Martin S."/>
            <person name="Jiggins C."/>
            <person name="Moest M."/>
            <person name="Warren A I."/>
            <person name="Generalovic N T."/>
            <person name="Byers J.R.P. K."/>
            <person name="Montejo-Kovacevich G."/>
            <person name="Yen C E."/>
        </authorList>
    </citation>
    <scope>NUCLEOTIDE SEQUENCE [LARGE SCALE GENOMIC DNA]</scope>
</reference>
<dbReference type="Gene3D" id="1.10.510.10">
    <property type="entry name" value="Transferase(Phosphotransferase) domain 1"/>
    <property type="match status" value="1"/>
</dbReference>
<comment type="subunit">
    <text evidence="16">Component of the EKC/KEOPS complex composed of at least GON7, TP53RK, TPRKB, OSGEP and LAGE3; the whole complex dimerizes.</text>
</comment>
<dbReference type="InParanoid" id="A0A7R8UNL0"/>
<keyword evidence="5" id="KW-0597">Phosphoprotein</keyword>
<keyword evidence="9" id="KW-0418">Kinase</keyword>
<keyword evidence="10" id="KW-0378">Hydrolase</keyword>
<keyword evidence="4" id="KW-0723">Serine/threonine-protein kinase</keyword>
<evidence type="ECO:0000256" key="3">
    <source>
        <dbReference type="ARBA" id="ARBA00012513"/>
    </source>
</evidence>
<dbReference type="GO" id="GO:0070525">
    <property type="term" value="P:tRNA threonylcarbamoyladenosine metabolic process"/>
    <property type="evidence" value="ECO:0007669"/>
    <property type="project" value="TreeGrafter"/>
</dbReference>
<keyword evidence="8" id="KW-0547">Nucleotide-binding</keyword>
<evidence type="ECO:0000256" key="2">
    <source>
        <dbReference type="ARBA" id="ARBA00010630"/>
    </source>
</evidence>
<dbReference type="PROSITE" id="PS50011">
    <property type="entry name" value="PROTEIN_KINASE_DOM"/>
    <property type="match status" value="1"/>
</dbReference>
<dbReference type="InterPro" id="IPR008266">
    <property type="entry name" value="Tyr_kinase_AS"/>
</dbReference>
<dbReference type="GO" id="GO:0008033">
    <property type="term" value="P:tRNA processing"/>
    <property type="evidence" value="ECO:0007669"/>
    <property type="project" value="UniProtKB-KW"/>
</dbReference>
<dbReference type="InterPro" id="IPR022495">
    <property type="entry name" value="Bud32"/>
</dbReference>
<evidence type="ECO:0000256" key="4">
    <source>
        <dbReference type="ARBA" id="ARBA00022527"/>
    </source>
</evidence>
<dbReference type="GO" id="GO:0005524">
    <property type="term" value="F:ATP binding"/>
    <property type="evidence" value="ECO:0007669"/>
    <property type="project" value="UniProtKB-KW"/>
</dbReference>
<comment type="catalytic activity">
    <reaction evidence="13">
        <text>L-threonyl-[protein] + ATP = O-phospho-L-threonyl-[protein] + ADP + H(+)</text>
        <dbReference type="Rhea" id="RHEA:46608"/>
        <dbReference type="Rhea" id="RHEA-COMP:11060"/>
        <dbReference type="Rhea" id="RHEA-COMP:11605"/>
        <dbReference type="ChEBI" id="CHEBI:15378"/>
        <dbReference type="ChEBI" id="CHEBI:30013"/>
        <dbReference type="ChEBI" id="CHEBI:30616"/>
        <dbReference type="ChEBI" id="CHEBI:61977"/>
        <dbReference type="ChEBI" id="CHEBI:456216"/>
        <dbReference type="EC" id="2.7.11.1"/>
    </reaction>
</comment>
<evidence type="ECO:0000256" key="9">
    <source>
        <dbReference type="ARBA" id="ARBA00022777"/>
    </source>
</evidence>
<evidence type="ECO:0000256" key="13">
    <source>
        <dbReference type="ARBA" id="ARBA00047899"/>
    </source>
</evidence>
<gene>
    <name evidence="21" type="ORF">HERILL_LOCUS6229</name>
</gene>
<evidence type="ECO:0000256" key="11">
    <source>
        <dbReference type="ARBA" id="ARBA00022840"/>
    </source>
</evidence>
<evidence type="ECO:0000256" key="15">
    <source>
        <dbReference type="ARBA" id="ARBA00056624"/>
    </source>
</evidence>
<proteinExistence type="inferred from homology"/>
<evidence type="ECO:0000313" key="22">
    <source>
        <dbReference type="Proteomes" id="UP000594454"/>
    </source>
</evidence>
<dbReference type="OMA" id="HKLYMEY"/>
<keyword evidence="12" id="KW-0539">Nucleus</keyword>